<evidence type="ECO:0000313" key="2">
    <source>
        <dbReference type="EMBL" id="TBH74505.1"/>
    </source>
</evidence>
<dbReference type="InterPro" id="IPR019861">
    <property type="entry name" value="PorP/SprF_Bacteroidetes"/>
</dbReference>
<protein>
    <submittedName>
        <fullName evidence="2">Type IX secretion system membrane protein PorP/SprF</fullName>
    </submittedName>
</protein>
<gene>
    <name evidence="2" type="ORF">EWU20_05005</name>
</gene>
<accession>A0A4V2IW25</accession>
<comment type="caution">
    <text evidence="2">The sequence shown here is derived from an EMBL/GenBank/DDBJ whole genome shotgun (WGS) entry which is preliminary data.</text>
</comment>
<keyword evidence="1" id="KW-0732">Signal</keyword>
<dbReference type="AlphaFoldDB" id="A0A4V2IW25"/>
<reference evidence="2 3" key="1">
    <citation type="submission" date="2019-02" db="EMBL/GenBank/DDBJ databases">
        <title>Genome of a new Bacteroidetes strain.</title>
        <authorList>
            <person name="Pitt A."/>
        </authorList>
    </citation>
    <scope>NUCLEOTIDE SEQUENCE [LARGE SCALE GENOMIC DNA]</scope>
    <source>
        <strain evidence="2 3">103A-SOEBACH</strain>
    </source>
</reference>
<organism evidence="2 3">
    <name type="scientific">Aquirufa antheringensis</name>
    <dbReference type="NCBI Taxonomy" id="2516559"/>
    <lineage>
        <taxon>Bacteria</taxon>
        <taxon>Pseudomonadati</taxon>
        <taxon>Bacteroidota</taxon>
        <taxon>Cytophagia</taxon>
        <taxon>Cytophagales</taxon>
        <taxon>Flectobacillaceae</taxon>
        <taxon>Aquirufa</taxon>
    </lineage>
</organism>
<dbReference type="EMBL" id="SEWY01000002">
    <property type="protein sequence ID" value="TBH74505.1"/>
    <property type="molecule type" value="Genomic_DNA"/>
</dbReference>
<dbReference type="Pfam" id="PF11751">
    <property type="entry name" value="PorP_SprF"/>
    <property type="match status" value="1"/>
</dbReference>
<dbReference type="Proteomes" id="UP000293583">
    <property type="component" value="Unassembled WGS sequence"/>
</dbReference>
<dbReference type="NCBIfam" id="TIGR03519">
    <property type="entry name" value="T9SS_PorP_fam"/>
    <property type="match status" value="1"/>
</dbReference>
<sequence>MKLRIVILGCLLVLAGQIKAQTDPVFSLFRLYPQIINPTFVGASDKNEIILVNRNQWTSMPGTPVTTALMGNFNWGEKMGVGFTAFLDQLGPVKATSVNSDFAYHSLINDKWALSGGIRVGVTNLALDFAGLSLLDQTDELFTQNYSTGLQINSGWGIRLAKEDKFYVSISQPRMLWNDFGLQNGKYKDASFYYGMIGKKQVLSQAVSIHTNAIVRAAADLPLSYDINLTGSFYELLDVGFGYRNENAIGINLGVQFSPTVYLGYQYEMPTNTISKITNQTHEFVLKFQFERGN</sequence>
<evidence type="ECO:0000313" key="3">
    <source>
        <dbReference type="Proteomes" id="UP000293583"/>
    </source>
</evidence>
<feature type="chain" id="PRO_5020216363" evidence="1">
    <location>
        <begin position="21"/>
        <end position="294"/>
    </location>
</feature>
<name>A0A4V2IW25_9BACT</name>
<dbReference type="OrthoDB" id="1118477at2"/>
<proteinExistence type="predicted"/>
<evidence type="ECO:0000256" key="1">
    <source>
        <dbReference type="SAM" id="SignalP"/>
    </source>
</evidence>
<dbReference type="RefSeq" id="WP_130922956.1">
    <property type="nucleotide sequence ID" value="NZ_JAANOL010000002.1"/>
</dbReference>
<keyword evidence="3" id="KW-1185">Reference proteome</keyword>
<feature type="signal peptide" evidence="1">
    <location>
        <begin position="1"/>
        <end position="20"/>
    </location>
</feature>